<evidence type="ECO:0000256" key="4">
    <source>
        <dbReference type="ARBA" id="ARBA00022980"/>
    </source>
</evidence>
<dbReference type="InterPro" id="IPR019979">
    <property type="entry name" value="Ribosomal_uS17_CS"/>
</dbReference>
<protein>
    <recommendedName>
        <fullName evidence="6">Small ribosomal subunit protein uS17</fullName>
    </recommendedName>
</protein>
<dbReference type="NCBIfam" id="TIGR03635">
    <property type="entry name" value="uS17_bact"/>
    <property type="match status" value="1"/>
</dbReference>
<organism evidence="8 9">
    <name type="scientific">Mesomycoplasma bovoculi M165/69</name>
    <dbReference type="NCBI Taxonomy" id="743966"/>
    <lineage>
        <taxon>Bacteria</taxon>
        <taxon>Bacillati</taxon>
        <taxon>Mycoplasmatota</taxon>
        <taxon>Mycoplasmoidales</taxon>
        <taxon>Metamycoplasmataceae</taxon>
        <taxon>Mesomycoplasma</taxon>
    </lineage>
</organism>
<dbReference type="KEGG" id="mbc:MYB_01640"/>
<comment type="subunit">
    <text evidence="6">Part of the 30S ribosomal subunit.</text>
</comment>
<comment type="similarity">
    <text evidence="1 6 7">Belongs to the universal ribosomal protein uS17 family.</text>
</comment>
<evidence type="ECO:0000313" key="8">
    <source>
        <dbReference type="EMBL" id="AHH45337.1"/>
    </source>
</evidence>
<dbReference type="HOGENOM" id="CLU_073626_1_0_14"/>
<dbReference type="AlphaFoldDB" id="W5UT71"/>
<dbReference type="CDD" id="cd00364">
    <property type="entry name" value="Ribosomal_uS17"/>
    <property type="match status" value="1"/>
</dbReference>
<dbReference type="Pfam" id="PF00366">
    <property type="entry name" value="Ribosomal_S17"/>
    <property type="match status" value="1"/>
</dbReference>
<dbReference type="GO" id="GO:0019843">
    <property type="term" value="F:rRNA binding"/>
    <property type="evidence" value="ECO:0007669"/>
    <property type="project" value="UniProtKB-UniRule"/>
</dbReference>
<reference evidence="8 9" key="1">
    <citation type="journal article" date="2014" name="Genome Announc.">
        <title>Complete Genome Sequence of Mycoplasma bovoculi Strain M165/69T (ATCC 29104).</title>
        <authorList>
            <person name="Calcutt M.J."/>
            <person name="Foecking M.F."/>
        </authorList>
    </citation>
    <scope>NUCLEOTIDE SEQUENCE [LARGE SCALE GENOMIC DNA]</scope>
    <source>
        <strain evidence="8">M165/69</strain>
    </source>
</reference>
<evidence type="ECO:0000256" key="7">
    <source>
        <dbReference type="RuleBase" id="RU003872"/>
    </source>
</evidence>
<accession>W5UT71</accession>
<dbReference type="OrthoDB" id="9811714at2"/>
<dbReference type="PATRIC" id="fig|743966.3.peg.329"/>
<dbReference type="Proteomes" id="UP000019229">
    <property type="component" value="Chromosome"/>
</dbReference>
<gene>
    <name evidence="6 8" type="primary">rpsQ</name>
    <name evidence="8" type="ORF">MYB_01640</name>
</gene>
<dbReference type="Gene3D" id="2.40.50.140">
    <property type="entry name" value="Nucleic acid-binding proteins"/>
    <property type="match status" value="1"/>
</dbReference>
<dbReference type="GO" id="GO:0006412">
    <property type="term" value="P:translation"/>
    <property type="evidence" value="ECO:0007669"/>
    <property type="project" value="UniProtKB-UniRule"/>
</dbReference>
<evidence type="ECO:0000256" key="1">
    <source>
        <dbReference type="ARBA" id="ARBA00010254"/>
    </source>
</evidence>
<keyword evidence="2 6" id="KW-0699">rRNA-binding</keyword>
<proteinExistence type="inferred from homology"/>
<name>W5UT71_9BACT</name>
<dbReference type="PRINTS" id="PR00973">
    <property type="entry name" value="RIBOSOMALS17"/>
</dbReference>
<keyword evidence="5 6" id="KW-0687">Ribonucleoprotein</keyword>
<dbReference type="STRING" id="743966.MYB_01640"/>
<dbReference type="eggNOG" id="COG0186">
    <property type="taxonomic scope" value="Bacteria"/>
</dbReference>
<keyword evidence="9" id="KW-1185">Reference proteome</keyword>
<dbReference type="SUPFAM" id="SSF50249">
    <property type="entry name" value="Nucleic acid-binding proteins"/>
    <property type="match status" value="1"/>
</dbReference>
<dbReference type="PANTHER" id="PTHR10744">
    <property type="entry name" value="40S RIBOSOMAL PROTEIN S11 FAMILY MEMBER"/>
    <property type="match status" value="1"/>
</dbReference>
<dbReference type="PROSITE" id="PS00056">
    <property type="entry name" value="RIBOSOMAL_S17"/>
    <property type="match status" value="1"/>
</dbReference>
<evidence type="ECO:0000256" key="2">
    <source>
        <dbReference type="ARBA" id="ARBA00022730"/>
    </source>
</evidence>
<sequence length="96" mass="10746">MTSTSVANPTLVRNSRKTLVGVVVSTACEKTITVAVETHVKHRLYGKRFKKIKKFAVHDEAAKAQMGDKVKIAETRPISKTKTFRLVEIIKKQGEH</sequence>
<evidence type="ECO:0000313" key="9">
    <source>
        <dbReference type="Proteomes" id="UP000019229"/>
    </source>
</evidence>
<keyword evidence="3 6" id="KW-0694">RNA-binding</keyword>
<dbReference type="GO" id="GO:0022627">
    <property type="term" value="C:cytosolic small ribosomal subunit"/>
    <property type="evidence" value="ECO:0007669"/>
    <property type="project" value="UniProtKB-UniRule"/>
</dbReference>
<dbReference type="PANTHER" id="PTHR10744:SF1">
    <property type="entry name" value="SMALL RIBOSOMAL SUBUNIT PROTEIN US17M"/>
    <property type="match status" value="1"/>
</dbReference>
<dbReference type="NCBIfam" id="NF004123">
    <property type="entry name" value="PRK05610.1"/>
    <property type="match status" value="1"/>
</dbReference>
<evidence type="ECO:0000256" key="6">
    <source>
        <dbReference type="HAMAP-Rule" id="MF_01345"/>
    </source>
</evidence>
<comment type="function">
    <text evidence="6">One of the primary rRNA binding proteins, it binds specifically to the 5'-end of 16S ribosomal RNA.</text>
</comment>
<dbReference type="InterPro" id="IPR019984">
    <property type="entry name" value="Ribosomal_uS17_bact/chlr"/>
</dbReference>
<dbReference type="InterPro" id="IPR012340">
    <property type="entry name" value="NA-bd_OB-fold"/>
</dbReference>
<evidence type="ECO:0000256" key="5">
    <source>
        <dbReference type="ARBA" id="ARBA00023274"/>
    </source>
</evidence>
<evidence type="ECO:0000256" key="3">
    <source>
        <dbReference type="ARBA" id="ARBA00022884"/>
    </source>
</evidence>
<keyword evidence="4 6" id="KW-0689">Ribosomal protein</keyword>
<dbReference type="RefSeq" id="WP_022934735.1">
    <property type="nucleotide sequence ID" value="NZ_CP007154.1"/>
</dbReference>
<dbReference type="InterPro" id="IPR000266">
    <property type="entry name" value="Ribosomal_uS17"/>
</dbReference>
<dbReference type="HAMAP" id="MF_01345_B">
    <property type="entry name" value="Ribosomal_uS17_B"/>
    <property type="match status" value="1"/>
</dbReference>
<dbReference type="EMBL" id="CP007154">
    <property type="protein sequence ID" value="AHH45337.1"/>
    <property type="molecule type" value="Genomic_DNA"/>
</dbReference>
<dbReference type="GO" id="GO:0003735">
    <property type="term" value="F:structural constituent of ribosome"/>
    <property type="evidence" value="ECO:0007669"/>
    <property type="project" value="UniProtKB-UniRule"/>
</dbReference>